<gene>
    <name evidence="1" type="ORF">ZT1A5_G7835</name>
</gene>
<accession>A0A1Y6LPQ3</accession>
<sequence>MDPSRFYDYSRLWMYNQMPESYDDHEYDRVIIPSRGEIFEWSEQTPMHSHNRPGWTLNNDYFPSQRHIYDQGMMQSNDWMGMQGQRFHDQMRGAGYNYDDAHDGYIGRNPDIFDDSDDEAREAYMGILTRTNTNCQSETSIDTEQQHNTIHTNNTKSNMSGSDRDDYLYMRRVDPWRRQIATWASQVEPYQRTFDGFDNSFRQNQQYIQSQGQSQAGNWMALQGHRFDDGMRGAGYGYDAYQSPRPAYWGGFR</sequence>
<organism evidence="1 2">
    <name type="scientific">Zymoseptoria tritici ST99CH_1A5</name>
    <dbReference type="NCBI Taxonomy" id="1276529"/>
    <lineage>
        <taxon>Eukaryota</taxon>
        <taxon>Fungi</taxon>
        <taxon>Dikarya</taxon>
        <taxon>Ascomycota</taxon>
        <taxon>Pezizomycotina</taxon>
        <taxon>Dothideomycetes</taxon>
        <taxon>Dothideomycetidae</taxon>
        <taxon>Mycosphaerellales</taxon>
        <taxon>Mycosphaerellaceae</taxon>
        <taxon>Zymoseptoria</taxon>
    </lineage>
</organism>
<dbReference type="AlphaFoldDB" id="A0A1Y6LPQ3"/>
<protein>
    <submittedName>
        <fullName evidence="1">Uncharacterized protein</fullName>
    </submittedName>
</protein>
<evidence type="ECO:0000313" key="2">
    <source>
        <dbReference type="Proteomes" id="UP000215453"/>
    </source>
</evidence>
<name>A0A1Y6LPQ3_ZYMTR</name>
<dbReference type="Proteomes" id="UP000215453">
    <property type="component" value="Chromosome 7"/>
</dbReference>
<evidence type="ECO:0000313" key="1">
    <source>
        <dbReference type="EMBL" id="SMY26392.1"/>
    </source>
</evidence>
<proteinExistence type="predicted"/>
<reference evidence="1 2" key="1">
    <citation type="submission" date="2016-10" db="EMBL/GenBank/DDBJ databases">
        <authorList>
            <person name="Varghese N."/>
        </authorList>
    </citation>
    <scope>NUCLEOTIDE SEQUENCE [LARGE SCALE GENOMIC DNA]</scope>
</reference>
<dbReference type="EMBL" id="LT882682">
    <property type="protein sequence ID" value="SMY26392.1"/>
    <property type="molecule type" value="Genomic_DNA"/>
</dbReference>